<dbReference type="Pfam" id="PF02667">
    <property type="entry name" value="SCFA_trans"/>
    <property type="match status" value="1"/>
</dbReference>
<dbReference type="EMBL" id="CP062796">
    <property type="protein sequence ID" value="QUL98424.1"/>
    <property type="molecule type" value="Genomic_DNA"/>
</dbReference>
<dbReference type="AlphaFoldDB" id="A0AAT9LBG5"/>
<organism evidence="2">
    <name type="scientific">Candidatus Fermentithermobacillus carboniphilus</name>
    <dbReference type="NCBI Taxonomy" id="3085328"/>
    <lineage>
        <taxon>Bacteria</taxon>
        <taxon>Bacillati</taxon>
        <taxon>Bacillota</taxon>
        <taxon>Candidatus Fermentithermobacillia</taxon>
        <taxon>Candidatus Fermentithermobacillales</taxon>
        <taxon>Candidatus Fermentithermobacillaceae</taxon>
        <taxon>Candidatus Fermentithermobacillus</taxon>
    </lineage>
</organism>
<proteinExistence type="predicted"/>
<evidence type="ECO:0000256" key="1">
    <source>
        <dbReference type="SAM" id="Phobius"/>
    </source>
</evidence>
<feature type="transmembrane region" description="Helical" evidence="1">
    <location>
        <begin position="316"/>
        <end position="345"/>
    </location>
</feature>
<sequence>MVRRLGEFFTKVMEKYLPDAYLFAVILTFISMVLALIFTDAGFMGAINAWWNGIWGILAFAMQMTLILVTGHSLALAPPVKKLLSRIADVANTPAKAVFIVALVAGFCSWLQWGFGLIVGGLLAVEIARRVENVDYPLLIGAAYAGFLTWHMGISGSAPLTIATPGNPANHIEKLTGRVVPVTETMFAPWNFWPAMFLIVTVAVLLVRAIPSREKTRPLSKDAIARLVEEELKEEAERKEVKVETWAQRIENSRLINYCFAAMGVVYLVNYFIKKGFALDLNLVIGIFLFLGIILHERPINYVHAVNKAIRGAGGIALQFPLYGGIQGLMMGTGLASVIAGWFVAISNQRTFYMLQYWAAGLINVFIPSGGGQWAAQGAITVKAAQMMGKDAVKAAMMVAWGDQWTNMIQPFWALPLLGLANLKARDIMGYTTLVLLWSGLVLSIVALLIA</sequence>
<feature type="transmembrane region" description="Helical" evidence="1">
    <location>
        <begin position="97"/>
        <end position="124"/>
    </location>
</feature>
<reference evidence="2" key="1">
    <citation type="submission" date="2020-10" db="EMBL/GenBank/DDBJ databases">
        <authorList>
            <person name="Kadnikov V."/>
            <person name="Beletsky A.V."/>
            <person name="Mardanov A.V."/>
            <person name="Karnachuk O.V."/>
            <person name="Ravin N.V."/>
        </authorList>
    </citation>
    <scope>NUCLEOTIDE SEQUENCE</scope>
    <source>
        <strain evidence="2">Bu02</strain>
    </source>
</reference>
<feature type="transmembrane region" description="Helical" evidence="1">
    <location>
        <begin position="50"/>
        <end position="77"/>
    </location>
</feature>
<dbReference type="PANTHER" id="PTHR41983">
    <property type="entry name" value="SHORT-CHAIN FATTY ACID TRANSPORTER-RELATED"/>
    <property type="match status" value="1"/>
</dbReference>
<feature type="transmembrane region" description="Helical" evidence="1">
    <location>
        <begin position="428"/>
        <end position="450"/>
    </location>
</feature>
<protein>
    <submittedName>
        <fullName evidence="2">Short-chain fatty acid transporter</fullName>
    </submittedName>
</protein>
<feature type="transmembrane region" description="Helical" evidence="1">
    <location>
        <begin position="192"/>
        <end position="211"/>
    </location>
</feature>
<reference evidence="2" key="2">
    <citation type="journal article" date="2023" name="Biology">
        <title>Prokaryotic Life Associated with Coal-Fire Gas Vents Revealed by Metagenomics.</title>
        <authorList>
            <person name="Kadnikov V.V."/>
            <person name="Mardanov A.V."/>
            <person name="Beletsky A.V."/>
            <person name="Karnachuk O.V."/>
            <person name="Ravin N.V."/>
        </authorList>
    </citation>
    <scope>NUCLEOTIDE SEQUENCE</scope>
    <source>
        <strain evidence="2">Bu02</strain>
    </source>
</reference>
<dbReference type="PANTHER" id="PTHR41983:SF2">
    <property type="entry name" value="SHORT-CHAIN FATTY ACID TRANSPORTER-RELATED"/>
    <property type="match status" value="1"/>
</dbReference>
<dbReference type="InterPro" id="IPR006160">
    <property type="entry name" value="SCFA_transpt_AtoE"/>
</dbReference>
<dbReference type="KEGG" id="fcz:IMF26_10505"/>
<keyword evidence="1" id="KW-1133">Transmembrane helix</keyword>
<keyword evidence="1" id="KW-0472">Membrane</keyword>
<accession>A0AAT9LBG5</accession>
<gene>
    <name evidence="2" type="ORF">IMF26_10505</name>
</gene>
<evidence type="ECO:0000313" key="2">
    <source>
        <dbReference type="EMBL" id="QUL98424.1"/>
    </source>
</evidence>
<feature type="transmembrane region" description="Helical" evidence="1">
    <location>
        <begin position="20"/>
        <end position="38"/>
    </location>
</feature>
<feature type="transmembrane region" description="Helical" evidence="1">
    <location>
        <begin position="279"/>
        <end position="295"/>
    </location>
</feature>
<dbReference type="GO" id="GO:0005886">
    <property type="term" value="C:plasma membrane"/>
    <property type="evidence" value="ECO:0007669"/>
    <property type="project" value="TreeGrafter"/>
</dbReference>
<name>A0AAT9LBG5_9FIRM</name>
<keyword evidence="1" id="KW-0812">Transmembrane</keyword>